<organism evidence="2 3">
    <name type="scientific">Puia dinghuensis</name>
    <dbReference type="NCBI Taxonomy" id="1792502"/>
    <lineage>
        <taxon>Bacteria</taxon>
        <taxon>Pseudomonadati</taxon>
        <taxon>Bacteroidota</taxon>
        <taxon>Chitinophagia</taxon>
        <taxon>Chitinophagales</taxon>
        <taxon>Chitinophagaceae</taxon>
        <taxon>Puia</taxon>
    </lineage>
</organism>
<proteinExistence type="predicted"/>
<comment type="caution">
    <text evidence="2">The sequence shown here is derived from an EMBL/GenBank/DDBJ whole genome shotgun (WGS) entry which is preliminary data.</text>
</comment>
<protein>
    <submittedName>
        <fullName evidence="2">Uncharacterized protein</fullName>
    </submittedName>
</protein>
<evidence type="ECO:0000313" key="3">
    <source>
        <dbReference type="Proteomes" id="UP000607559"/>
    </source>
</evidence>
<reference evidence="2" key="1">
    <citation type="journal article" date="2014" name="Int. J. Syst. Evol. Microbiol.">
        <title>Complete genome sequence of Corynebacterium casei LMG S-19264T (=DSM 44701T), isolated from a smear-ripened cheese.</title>
        <authorList>
            <consortium name="US DOE Joint Genome Institute (JGI-PGF)"/>
            <person name="Walter F."/>
            <person name="Albersmeier A."/>
            <person name="Kalinowski J."/>
            <person name="Ruckert C."/>
        </authorList>
    </citation>
    <scope>NUCLEOTIDE SEQUENCE</scope>
    <source>
        <strain evidence="2">CGMCC 1.15448</strain>
    </source>
</reference>
<reference evidence="2" key="2">
    <citation type="submission" date="2020-09" db="EMBL/GenBank/DDBJ databases">
        <authorList>
            <person name="Sun Q."/>
            <person name="Zhou Y."/>
        </authorList>
    </citation>
    <scope>NUCLEOTIDE SEQUENCE</scope>
    <source>
        <strain evidence="2">CGMCC 1.15448</strain>
    </source>
</reference>
<dbReference type="AlphaFoldDB" id="A0A8J2XU54"/>
<gene>
    <name evidence="2" type="ORF">GCM10011511_53660</name>
</gene>
<feature type="transmembrane region" description="Helical" evidence="1">
    <location>
        <begin position="150"/>
        <end position="168"/>
    </location>
</feature>
<evidence type="ECO:0000256" key="1">
    <source>
        <dbReference type="SAM" id="Phobius"/>
    </source>
</evidence>
<keyword evidence="1" id="KW-1133">Transmembrane helix</keyword>
<dbReference type="EMBL" id="BMJC01000007">
    <property type="protein sequence ID" value="GGB23006.1"/>
    <property type="molecule type" value="Genomic_DNA"/>
</dbReference>
<sequence>MERHDIKRRLGSYTITKELTRDLSAFFCQTLSHTLSPDLAGFKIEENTAITIIHGDDRINYGNISKCRDFTFHNKMDGLIIELAKVVKTRSYEKAFVLQLSFSKEIEDNYLYMALQDAGATVKLTGICQKLMAVLAPYKNVHSRFYRSELLSTGFFVAGSVCGTLAFAAPAPPYGLLLAIAAVLGLGLFAYSSIKGYSTFELAR</sequence>
<dbReference type="RefSeq" id="WP_188937608.1">
    <property type="nucleotide sequence ID" value="NZ_BMJC01000007.1"/>
</dbReference>
<accession>A0A8J2XU54</accession>
<evidence type="ECO:0000313" key="2">
    <source>
        <dbReference type="EMBL" id="GGB23006.1"/>
    </source>
</evidence>
<keyword evidence="3" id="KW-1185">Reference proteome</keyword>
<keyword evidence="1" id="KW-0812">Transmembrane</keyword>
<keyword evidence="1" id="KW-0472">Membrane</keyword>
<dbReference type="Proteomes" id="UP000607559">
    <property type="component" value="Unassembled WGS sequence"/>
</dbReference>
<name>A0A8J2XU54_9BACT</name>
<feature type="transmembrane region" description="Helical" evidence="1">
    <location>
        <begin position="174"/>
        <end position="194"/>
    </location>
</feature>